<dbReference type="OrthoDB" id="186013at2759"/>
<dbReference type="GO" id="GO:0016491">
    <property type="term" value="F:oxidoreductase activity"/>
    <property type="evidence" value="ECO:0007669"/>
    <property type="project" value="UniProtKB-KW"/>
</dbReference>
<dbReference type="CDD" id="cd00922">
    <property type="entry name" value="Cyt_c_Oxidase_IV"/>
    <property type="match status" value="1"/>
</dbReference>
<keyword evidence="4" id="KW-0999">Mitochondrion inner membrane</keyword>
<evidence type="ECO:0000256" key="3">
    <source>
        <dbReference type="ARBA" id="ARBA00022692"/>
    </source>
</evidence>
<dbReference type="InterPro" id="IPR036639">
    <property type="entry name" value="Cyt_c_oxidase_su4_sf"/>
</dbReference>
<dbReference type="SUPFAM" id="SSF81406">
    <property type="entry name" value="Mitochondrial cytochrome c oxidase subunit IV"/>
    <property type="match status" value="1"/>
</dbReference>
<dbReference type="Pfam" id="PF02936">
    <property type="entry name" value="COX4"/>
    <property type="match status" value="1"/>
</dbReference>
<evidence type="ECO:0000256" key="5">
    <source>
        <dbReference type="ARBA" id="ARBA00022946"/>
    </source>
</evidence>
<proteinExistence type="inferred from homology"/>
<dbReference type="Proteomes" id="UP000027586">
    <property type="component" value="Unassembled WGS sequence"/>
</dbReference>
<evidence type="ECO:0000256" key="2">
    <source>
        <dbReference type="ARBA" id="ARBA00008135"/>
    </source>
</evidence>
<dbReference type="AlphaFoldDB" id="A0A068RFM7"/>
<keyword evidence="5" id="KW-0809">Transit peptide</keyword>
<accession>A0A068RFM7</accession>
<reference evidence="11" key="1">
    <citation type="submission" date="2013-08" db="EMBL/GenBank/DDBJ databases">
        <title>Gene expansion shapes genome architecture in the human pathogen Lichtheimia corymbifera: an evolutionary genomics analysis in the ancient terrestrial Mucorales (Mucoromycotina).</title>
        <authorList>
            <person name="Schwartze V.U."/>
            <person name="Winter S."/>
            <person name="Shelest E."/>
            <person name="Marcet-Houben M."/>
            <person name="Horn F."/>
            <person name="Wehner S."/>
            <person name="Hoffmann K."/>
            <person name="Riege K."/>
            <person name="Sammeth M."/>
            <person name="Nowrousian M."/>
            <person name="Valiante V."/>
            <person name="Linde J."/>
            <person name="Jacobsen I.D."/>
            <person name="Marz M."/>
            <person name="Brakhage A.A."/>
            <person name="Gabaldon T."/>
            <person name="Bocker S."/>
            <person name="Voigt K."/>
        </authorList>
    </citation>
    <scope>NUCLEOTIDE SEQUENCE [LARGE SCALE GENOMIC DNA]</scope>
    <source>
        <strain evidence="11">FSU 9682</strain>
    </source>
</reference>
<dbReference type="STRING" id="1263082.A0A068RFM7"/>
<evidence type="ECO:0000256" key="7">
    <source>
        <dbReference type="ARBA" id="ARBA00023002"/>
    </source>
</evidence>
<keyword evidence="8" id="KW-0496">Mitochondrion</keyword>
<comment type="caution">
    <text evidence="11">The sequence shown here is derived from an EMBL/GenBank/DDBJ whole genome shotgun (WGS) entry which is preliminary data.</text>
</comment>
<evidence type="ECO:0000256" key="1">
    <source>
        <dbReference type="ARBA" id="ARBA00004434"/>
    </source>
</evidence>
<dbReference type="InterPro" id="IPR004203">
    <property type="entry name" value="Cyt_c_oxidase_su4_fam"/>
</dbReference>
<comment type="subcellular location">
    <subcellularLocation>
        <location evidence="1">Mitochondrion inner membrane</location>
        <topology evidence="1">Single-pass membrane protein</topology>
    </subcellularLocation>
</comment>
<evidence type="ECO:0000256" key="8">
    <source>
        <dbReference type="ARBA" id="ARBA00023128"/>
    </source>
</evidence>
<feature type="compositionally biased region" description="Polar residues" evidence="10">
    <location>
        <begin position="160"/>
        <end position="172"/>
    </location>
</feature>
<keyword evidence="7" id="KW-0560">Oxidoreductase</keyword>
<keyword evidence="12" id="KW-1185">Reference proteome</keyword>
<evidence type="ECO:0000256" key="10">
    <source>
        <dbReference type="SAM" id="MobiDB-lite"/>
    </source>
</evidence>
<evidence type="ECO:0000256" key="6">
    <source>
        <dbReference type="ARBA" id="ARBA00022989"/>
    </source>
</evidence>
<dbReference type="PANTHER" id="PTHR10707">
    <property type="entry name" value="CYTOCHROME C OXIDASE SUBUNIT IV"/>
    <property type="match status" value="1"/>
</dbReference>
<dbReference type="GO" id="GO:0045277">
    <property type="term" value="C:respiratory chain complex IV"/>
    <property type="evidence" value="ECO:0007669"/>
    <property type="project" value="InterPro"/>
</dbReference>
<protein>
    <submittedName>
        <fullName evidence="11">Cytochrome c oxidase subunit iv</fullName>
    </submittedName>
</protein>
<name>A0A068RFM7_9FUNG</name>
<comment type="similarity">
    <text evidence="2">Belongs to the cytochrome c oxidase IV family.</text>
</comment>
<organism evidence="11 12">
    <name type="scientific">Lichtheimia corymbifera JMRC:FSU:9682</name>
    <dbReference type="NCBI Taxonomy" id="1263082"/>
    <lineage>
        <taxon>Eukaryota</taxon>
        <taxon>Fungi</taxon>
        <taxon>Fungi incertae sedis</taxon>
        <taxon>Mucoromycota</taxon>
        <taxon>Mucoromycotina</taxon>
        <taxon>Mucoromycetes</taxon>
        <taxon>Mucorales</taxon>
        <taxon>Lichtheimiaceae</taxon>
        <taxon>Lichtheimia</taxon>
    </lineage>
</organism>
<dbReference type="Gene3D" id="1.10.442.10">
    <property type="entry name" value="Cytochrome c oxidase subunit IV"/>
    <property type="match status" value="1"/>
</dbReference>
<feature type="region of interest" description="Disordered" evidence="10">
    <location>
        <begin position="160"/>
        <end position="181"/>
    </location>
</feature>
<dbReference type="PANTHER" id="PTHR10707:SF10">
    <property type="entry name" value="CYTOCHROME C OXIDASE SUBUNIT 4"/>
    <property type="match status" value="1"/>
</dbReference>
<gene>
    <name evidence="11" type="ORF">LCOR_00726.1</name>
</gene>
<keyword evidence="9" id="KW-0472">Membrane</keyword>
<evidence type="ECO:0000313" key="12">
    <source>
        <dbReference type="Proteomes" id="UP000027586"/>
    </source>
</evidence>
<dbReference type="GO" id="GO:0005743">
    <property type="term" value="C:mitochondrial inner membrane"/>
    <property type="evidence" value="ECO:0007669"/>
    <property type="project" value="UniProtKB-SubCell"/>
</dbReference>
<keyword evidence="6" id="KW-1133">Transmembrane helix</keyword>
<keyword evidence="3" id="KW-0812">Transmembrane</keyword>
<evidence type="ECO:0000256" key="9">
    <source>
        <dbReference type="ARBA" id="ARBA00023136"/>
    </source>
</evidence>
<sequence length="181" mass="19834">MLYQGTNSHASSTLYPSSFPHTHNKYIMMVRGTNILMRVAGRRLYTTRPSSSVSLANLETRWATMSPAERSAVTKHLEEIQMGDWKALSAEQKKATYFVAFGAHGARTPVTQEGHGLRVIAGVGLVLAVSSGLMYATRAGGAEHPHTLSEEWRQKTTEYLKSQNSNPISGISSEGYKGKGY</sequence>
<dbReference type="EMBL" id="CBTN010000002">
    <property type="protein sequence ID" value="CDH48963.1"/>
    <property type="molecule type" value="Genomic_DNA"/>
</dbReference>
<evidence type="ECO:0000313" key="11">
    <source>
        <dbReference type="EMBL" id="CDH48963.1"/>
    </source>
</evidence>
<dbReference type="VEuPathDB" id="FungiDB:LCOR_00726.1"/>
<evidence type="ECO:0000256" key="4">
    <source>
        <dbReference type="ARBA" id="ARBA00022792"/>
    </source>
</evidence>
<dbReference type="GO" id="GO:0006123">
    <property type="term" value="P:mitochondrial electron transport, cytochrome c to oxygen"/>
    <property type="evidence" value="ECO:0007669"/>
    <property type="project" value="InterPro"/>
</dbReference>